<keyword evidence="2" id="KW-0472">Membrane</keyword>
<accession>A0A398CHY0</accession>
<evidence type="ECO:0000313" key="5">
    <source>
        <dbReference type="Proteomes" id="UP000266340"/>
    </source>
</evidence>
<proteinExistence type="predicted"/>
<feature type="transmembrane region" description="Helical" evidence="2">
    <location>
        <begin position="63"/>
        <end position="82"/>
    </location>
</feature>
<protein>
    <recommendedName>
        <fullName evidence="3">LiaI-LiaF-like transmembrane region domain-containing protein</fullName>
    </recommendedName>
</protein>
<sequence length="89" mass="9244">MKQNAEGGTLATAGGSLSGAANGAERQWRVGTWSMGIALLAAGCSLLAQSLGADKDAWLSLSLWWPVLFIVLGGEILVFLALQKQQAPC</sequence>
<evidence type="ECO:0000313" key="4">
    <source>
        <dbReference type="EMBL" id="RIE02050.1"/>
    </source>
</evidence>
<evidence type="ECO:0000256" key="1">
    <source>
        <dbReference type="SAM" id="MobiDB-lite"/>
    </source>
</evidence>
<dbReference type="AlphaFoldDB" id="A0A398CHY0"/>
<name>A0A398CHY0_9BACL</name>
<evidence type="ECO:0000256" key="2">
    <source>
        <dbReference type="SAM" id="Phobius"/>
    </source>
</evidence>
<organism evidence="4 5">
    <name type="scientific">Cohnella faecalis</name>
    <dbReference type="NCBI Taxonomy" id="2315694"/>
    <lineage>
        <taxon>Bacteria</taxon>
        <taxon>Bacillati</taxon>
        <taxon>Bacillota</taxon>
        <taxon>Bacilli</taxon>
        <taxon>Bacillales</taxon>
        <taxon>Paenibacillaceae</taxon>
        <taxon>Cohnella</taxon>
    </lineage>
</organism>
<keyword evidence="2" id="KW-0812">Transmembrane</keyword>
<gene>
    <name evidence="4" type="ORF">D3H35_14900</name>
</gene>
<keyword evidence="2" id="KW-1133">Transmembrane helix</keyword>
<dbReference type="InterPro" id="IPR043726">
    <property type="entry name" value="LiaI-LiaF-like_TM1"/>
</dbReference>
<dbReference type="Proteomes" id="UP000266340">
    <property type="component" value="Unassembled WGS sequence"/>
</dbReference>
<evidence type="ECO:0000259" key="3">
    <source>
        <dbReference type="Pfam" id="PF18917"/>
    </source>
</evidence>
<keyword evidence="5" id="KW-1185">Reference proteome</keyword>
<reference evidence="4 5" key="1">
    <citation type="submission" date="2018-09" db="EMBL/GenBank/DDBJ databases">
        <title>Cohnella cavernae sp. nov., isolated from a karst cave.</title>
        <authorList>
            <person name="Zhu H."/>
        </authorList>
    </citation>
    <scope>NUCLEOTIDE SEQUENCE [LARGE SCALE GENOMIC DNA]</scope>
    <source>
        <strain evidence="4 5">K2E09-144</strain>
    </source>
</reference>
<feature type="transmembrane region" description="Helical" evidence="2">
    <location>
        <begin position="30"/>
        <end position="51"/>
    </location>
</feature>
<comment type="caution">
    <text evidence="4">The sequence shown here is derived from an EMBL/GenBank/DDBJ whole genome shotgun (WGS) entry which is preliminary data.</text>
</comment>
<dbReference type="Pfam" id="PF18917">
    <property type="entry name" value="LiaI-LiaF-like_TM1"/>
    <property type="match status" value="1"/>
</dbReference>
<dbReference type="EMBL" id="QXJM01000039">
    <property type="protein sequence ID" value="RIE02050.1"/>
    <property type="molecule type" value="Genomic_DNA"/>
</dbReference>
<dbReference type="RefSeq" id="WP_119150090.1">
    <property type="nucleotide sequence ID" value="NZ_QXJM01000039.1"/>
</dbReference>
<feature type="region of interest" description="Disordered" evidence="1">
    <location>
        <begin position="1"/>
        <end position="20"/>
    </location>
</feature>
<feature type="domain" description="LiaI-LiaF-like transmembrane region" evidence="3">
    <location>
        <begin position="34"/>
        <end position="77"/>
    </location>
</feature>